<dbReference type="AlphaFoldDB" id="A0A699W3H8"/>
<reference evidence="1" key="1">
    <citation type="journal article" date="2019" name="Sci. Rep.">
        <title>Draft genome of Tanacetum cinerariifolium, the natural source of mosquito coil.</title>
        <authorList>
            <person name="Yamashiro T."/>
            <person name="Shiraishi A."/>
            <person name="Satake H."/>
            <person name="Nakayama K."/>
        </authorList>
    </citation>
    <scope>NUCLEOTIDE SEQUENCE</scope>
</reference>
<protein>
    <submittedName>
        <fullName evidence="1">Uncharacterized protein</fullName>
    </submittedName>
</protein>
<proteinExistence type="predicted"/>
<evidence type="ECO:0000313" key="1">
    <source>
        <dbReference type="EMBL" id="GFD42465.1"/>
    </source>
</evidence>
<organism evidence="1">
    <name type="scientific">Tanacetum cinerariifolium</name>
    <name type="common">Dalmatian daisy</name>
    <name type="synonym">Chrysanthemum cinerariifolium</name>
    <dbReference type="NCBI Taxonomy" id="118510"/>
    <lineage>
        <taxon>Eukaryota</taxon>
        <taxon>Viridiplantae</taxon>
        <taxon>Streptophyta</taxon>
        <taxon>Embryophyta</taxon>
        <taxon>Tracheophyta</taxon>
        <taxon>Spermatophyta</taxon>
        <taxon>Magnoliopsida</taxon>
        <taxon>eudicotyledons</taxon>
        <taxon>Gunneridae</taxon>
        <taxon>Pentapetalae</taxon>
        <taxon>asterids</taxon>
        <taxon>campanulids</taxon>
        <taxon>Asterales</taxon>
        <taxon>Asteraceae</taxon>
        <taxon>Asteroideae</taxon>
        <taxon>Anthemideae</taxon>
        <taxon>Anthemidinae</taxon>
        <taxon>Tanacetum</taxon>
    </lineage>
</organism>
<feature type="non-terminal residue" evidence="1">
    <location>
        <position position="98"/>
    </location>
</feature>
<accession>A0A699W3H8</accession>
<sequence length="98" mass="10672">TTKLITKVVVAVSEIVSAAVVAPTVTIVSAAAVVPTVTAAPFKVIVPSTRRRKGIEEEANRAIESINETPVYKAAKRRKRNQEVKDVEEIKEHLEIVL</sequence>
<gene>
    <name evidence="1" type="ORF">Tci_914434</name>
</gene>
<comment type="caution">
    <text evidence="1">The sequence shown here is derived from an EMBL/GenBank/DDBJ whole genome shotgun (WGS) entry which is preliminary data.</text>
</comment>
<feature type="non-terminal residue" evidence="1">
    <location>
        <position position="1"/>
    </location>
</feature>
<name>A0A699W3H8_TANCI</name>
<dbReference type="EMBL" id="BKCJ011574905">
    <property type="protein sequence ID" value="GFD42465.1"/>
    <property type="molecule type" value="Genomic_DNA"/>
</dbReference>